<evidence type="ECO:0000313" key="3">
    <source>
        <dbReference type="EMBL" id="KAK8537706.1"/>
    </source>
</evidence>
<sequence>MEGPCTDDEEQSEDQKLQLLLKNLEHEWDFIKKRPEKTLHRTSSGSCKTIRTLGFVDENSPAPGKLIMSSVPLEETAWKVRTNDLAVDEILRERRAAIESGQLKGRRLFEDVDDETEPGFGGNMVSCSELDVGLVEESEVRSVNFSYESDDNDDENWPPRKEHLSPPYPHCSYSPSPLSSSSSSPRAAEPETLQRGSGTEMATMAERKIVVRSGRARARLNVFKVYIGISLIVFIVGIISTGGFGVYEDGEVILTPT</sequence>
<gene>
    <name evidence="3" type="ORF">V6N12_043856</name>
</gene>
<name>A0ABR2DFJ8_9ROSI</name>
<reference evidence="3 4" key="1">
    <citation type="journal article" date="2024" name="G3 (Bethesda)">
        <title>Genome assembly of Hibiscus sabdariffa L. provides insights into metabolisms of medicinal natural products.</title>
        <authorList>
            <person name="Kim T."/>
        </authorList>
    </citation>
    <scope>NUCLEOTIDE SEQUENCE [LARGE SCALE GENOMIC DNA]</scope>
    <source>
        <strain evidence="3">TK-2024</strain>
        <tissue evidence="3">Old leaves</tissue>
    </source>
</reference>
<feature type="compositionally biased region" description="Low complexity" evidence="1">
    <location>
        <begin position="170"/>
        <end position="185"/>
    </location>
</feature>
<dbReference type="Proteomes" id="UP001472677">
    <property type="component" value="Unassembled WGS sequence"/>
</dbReference>
<keyword evidence="4" id="KW-1185">Reference proteome</keyword>
<feature type="transmembrane region" description="Helical" evidence="2">
    <location>
        <begin position="225"/>
        <end position="247"/>
    </location>
</feature>
<keyword evidence="2" id="KW-1133">Transmembrane helix</keyword>
<feature type="region of interest" description="Disordered" evidence="1">
    <location>
        <begin position="145"/>
        <end position="201"/>
    </location>
</feature>
<keyword evidence="2" id="KW-0812">Transmembrane</keyword>
<evidence type="ECO:0000256" key="2">
    <source>
        <dbReference type="SAM" id="Phobius"/>
    </source>
</evidence>
<accession>A0ABR2DFJ8</accession>
<dbReference type="EMBL" id="JBBPBM010000028">
    <property type="protein sequence ID" value="KAK8537706.1"/>
    <property type="molecule type" value="Genomic_DNA"/>
</dbReference>
<evidence type="ECO:0000313" key="4">
    <source>
        <dbReference type="Proteomes" id="UP001472677"/>
    </source>
</evidence>
<evidence type="ECO:0000256" key="1">
    <source>
        <dbReference type="SAM" id="MobiDB-lite"/>
    </source>
</evidence>
<proteinExistence type="predicted"/>
<keyword evidence="2" id="KW-0472">Membrane</keyword>
<protein>
    <submittedName>
        <fullName evidence="3">Uncharacterized protein</fullName>
    </submittedName>
</protein>
<organism evidence="3 4">
    <name type="scientific">Hibiscus sabdariffa</name>
    <name type="common">roselle</name>
    <dbReference type="NCBI Taxonomy" id="183260"/>
    <lineage>
        <taxon>Eukaryota</taxon>
        <taxon>Viridiplantae</taxon>
        <taxon>Streptophyta</taxon>
        <taxon>Embryophyta</taxon>
        <taxon>Tracheophyta</taxon>
        <taxon>Spermatophyta</taxon>
        <taxon>Magnoliopsida</taxon>
        <taxon>eudicotyledons</taxon>
        <taxon>Gunneridae</taxon>
        <taxon>Pentapetalae</taxon>
        <taxon>rosids</taxon>
        <taxon>malvids</taxon>
        <taxon>Malvales</taxon>
        <taxon>Malvaceae</taxon>
        <taxon>Malvoideae</taxon>
        <taxon>Hibiscus</taxon>
    </lineage>
</organism>
<comment type="caution">
    <text evidence="3">The sequence shown here is derived from an EMBL/GenBank/DDBJ whole genome shotgun (WGS) entry which is preliminary data.</text>
</comment>